<evidence type="ECO:0000313" key="1">
    <source>
        <dbReference type="EMBL" id="KYN18197.1"/>
    </source>
</evidence>
<reference evidence="1 2" key="1">
    <citation type="submission" date="2015-09" db="EMBL/GenBank/DDBJ databases">
        <title>Trachymyrmex cornetzi WGS genome.</title>
        <authorList>
            <person name="Nygaard S."/>
            <person name="Hu H."/>
            <person name="Boomsma J."/>
            <person name="Zhang G."/>
        </authorList>
    </citation>
    <scope>NUCLEOTIDE SEQUENCE [LARGE SCALE GENOMIC DNA]</scope>
    <source>
        <strain evidence="1">Tcor2-1</strain>
        <tissue evidence="1">Whole body</tissue>
    </source>
</reference>
<accession>A0A151J5D2</accession>
<organism evidence="1 2">
    <name type="scientific">Trachymyrmex cornetzi</name>
    <dbReference type="NCBI Taxonomy" id="471704"/>
    <lineage>
        <taxon>Eukaryota</taxon>
        <taxon>Metazoa</taxon>
        <taxon>Ecdysozoa</taxon>
        <taxon>Arthropoda</taxon>
        <taxon>Hexapoda</taxon>
        <taxon>Insecta</taxon>
        <taxon>Pterygota</taxon>
        <taxon>Neoptera</taxon>
        <taxon>Endopterygota</taxon>
        <taxon>Hymenoptera</taxon>
        <taxon>Apocrita</taxon>
        <taxon>Aculeata</taxon>
        <taxon>Formicoidea</taxon>
        <taxon>Formicidae</taxon>
        <taxon>Myrmicinae</taxon>
        <taxon>Trachymyrmex</taxon>
    </lineage>
</organism>
<gene>
    <name evidence="1" type="ORF">ALC57_09491</name>
</gene>
<protein>
    <submittedName>
        <fullName evidence="1">Uncharacterized protein</fullName>
    </submittedName>
</protein>
<keyword evidence="2" id="KW-1185">Reference proteome</keyword>
<sequence length="82" mass="9503">MYTTEKDLNVARACVLHYHPGFSLSFVEFQRLLLVDPSQLSEGLSRTPDRRFSFQKLPKSEARYVLHANTRLEIIFVINCTS</sequence>
<evidence type="ECO:0000313" key="2">
    <source>
        <dbReference type="Proteomes" id="UP000078492"/>
    </source>
</evidence>
<dbReference type="Proteomes" id="UP000078492">
    <property type="component" value="Unassembled WGS sequence"/>
</dbReference>
<dbReference type="AlphaFoldDB" id="A0A151J5D2"/>
<name>A0A151J5D2_9HYME</name>
<proteinExistence type="predicted"/>
<dbReference type="EMBL" id="KQ980026">
    <property type="protein sequence ID" value="KYN18197.1"/>
    <property type="molecule type" value="Genomic_DNA"/>
</dbReference>